<protein>
    <submittedName>
        <fullName evidence="1">Uncharacterized protein</fullName>
    </submittedName>
</protein>
<sequence>MDFRVAHNTISKIIRQMCDAILVNFFRDLFPILKRQMSRRTPPSSSATDGSCTIVLVTLEGKHIEARLQNDEITNSGVDRVRSASPSCWSVSLSCMSLIVRVDAVFIRYYPCLCRVGP</sequence>
<dbReference type="EMBL" id="JAIWYP010000014">
    <property type="protein sequence ID" value="KAH3707380.1"/>
    <property type="molecule type" value="Genomic_DNA"/>
</dbReference>
<organism evidence="1 2">
    <name type="scientific">Dreissena polymorpha</name>
    <name type="common">Zebra mussel</name>
    <name type="synonym">Mytilus polymorpha</name>
    <dbReference type="NCBI Taxonomy" id="45954"/>
    <lineage>
        <taxon>Eukaryota</taxon>
        <taxon>Metazoa</taxon>
        <taxon>Spiralia</taxon>
        <taxon>Lophotrochozoa</taxon>
        <taxon>Mollusca</taxon>
        <taxon>Bivalvia</taxon>
        <taxon>Autobranchia</taxon>
        <taxon>Heteroconchia</taxon>
        <taxon>Euheterodonta</taxon>
        <taxon>Imparidentia</taxon>
        <taxon>Neoheterodontei</taxon>
        <taxon>Myida</taxon>
        <taxon>Dreissenoidea</taxon>
        <taxon>Dreissenidae</taxon>
        <taxon>Dreissena</taxon>
    </lineage>
</organism>
<dbReference type="Proteomes" id="UP000828390">
    <property type="component" value="Unassembled WGS sequence"/>
</dbReference>
<gene>
    <name evidence="1" type="ORF">DPMN_066784</name>
</gene>
<keyword evidence="2" id="KW-1185">Reference proteome</keyword>
<reference evidence="1" key="2">
    <citation type="submission" date="2020-11" db="EMBL/GenBank/DDBJ databases">
        <authorList>
            <person name="McCartney M.A."/>
            <person name="Auch B."/>
            <person name="Kono T."/>
            <person name="Mallez S."/>
            <person name="Becker A."/>
            <person name="Gohl D.M."/>
            <person name="Silverstein K.A.T."/>
            <person name="Koren S."/>
            <person name="Bechman K.B."/>
            <person name="Herman A."/>
            <person name="Abrahante J.E."/>
            <person name="Garbe J."/>
        </authorList>
    </citation>
    <scope>NUCLEOTIDE SEQUENCE</scope>
    <source>
        <strain evidence="1">Duluth1</strain>
        <tissue evidence="1">Whole animal</tissue>
    </source>
</reference>
<reference evidence="1" key="1">
    <citation type="journal article" date="2019" name="bioRxiv">
        <title>The Genome of the Zebra Mussel, Dreissena polymorpha: A Resource for Invasive Species Research.</title>
        <authorList>
            <person name="McCartney M.A."/>
            <person name="Auch B."/>
            <person name="Kono T."/>
            <person name="Mallez S."/>
            <person name="Zhang Y."/>
            <person name="Obille A."/>
            <person name="Becker A."/>
            <person name="Abrahante J.E."/>
            <person name="Garbe J."/>
            <person name="Badalamenti J.P."/>
            <person name="Herman A."/>
            <person name="Mangelson H."/>
            <person name="Liachko I."/>
            <person name="Sullivan S."/>
            <person name="Sone E.D."/>
            <person name="Koren S."/>
            <person name="Silverstein K.A.T."/>
            <person name="Beckman K.B."/>
            <person name="Gohl D.M."/>
        </authorList>
    </citation>
    <scope>NUCLEOTIDE SEQUENCE</scope>
    <source>
        <strain evidence="1">Duluth1</strain>
        <tissue evidence="1">Whole animal</tissue>
    </source>
</reference>
<comment type="caution">
    <text evidence="1">The sequence shown here is derived from an EMBL/GenBank/DDBJ whole genome shotgun (WGS) entry which is preliminary data.</text>
</comment>
<accession>A0A9D3YYK3</accession>
<name>A0A9D3YYK3_DREPO</name>
<proteinExistence type="predicted"/>
<evidence type="ECO:0000313" key="1">
    <source>
        <dbReference type="EMBL" id="KAH3707380.1"/>
    </source>
</evidence>
<dbReference type="AlphaFoldDB" id="A0A9D3YYK3"/>
<evidence type="ECO:0000313" key="2">
    <source>
        <dbReference type="Proteomes" id="UP000828390"/>
    </source>
</evidence>